<keyword evidence="2" id="KW-0548">Nucleotidyltransferase</keyword>
<organism evidence="2 3">
    <name type="scientific">Adlercreutzia faecimuris</name>
    <dbReference type="NCBI Taxonomy" id="2897341"/>
    <lineage>
        <taxon>Bacteria</taxon>
        <taxon>Bacillati</taxon>
        <taxon>Actinomycetota</taxon>
        <taxon>Coriobacteriia</taxon>
        <taxon>Eggerthellales</taxon>
        <taxon>Eggerthellaceae</taxon>
        <taxon>Adlercreutzia</taxon>
    </lineage>
</organism>
<dbReference type="EMBL" id="JAJMLW010000003">
    <property type="protein sequence ID" value="MCI2242284.1"/>
    <property type="molecule type" value="Genomic_DNA"/>
</dbReference>
<accession>A0ABS9WHD8</accession>
<dbReference type="SUPFAM" id="SSF69572">
    <property type="entry name" value="Activating enzymes of the ubiquitin-like proteins"/>
    <property type="match status" value="1"/>
</dbReference>
<proteinExistence type="predicted"/>
<sequence length="239" mass="25471">MEDAKSRLRRVLGDEGLARLDAACVMVVGVGGVGSNCAEALVRGGVGSLVFVDGDAVQASNINRQAIAFTETVGRRKVEVMAAMARAINPDVRVETRDEFVLPEGVEALFAGLPRRPGYVVDAIDTVASKLALALYAQREGVPLVASMGGANKADPTRLRFADLYETHGDALSRAVRKRARAAGIERLEVLYSDEPPLPVEVPEGTPRSERAELGTMSYIPPIMGQMLAGRVICSLLGR</sequence>
<dbReference type="Proteomes" id="UP001430755">
    <property type="component" value="Unassembled WGS sequence"/>
</dbReference>
<name>A0ABS9WHD8_9ACTN</name>
<dbReference type="Pfam" id="PF00899">
    <property type="entry name" value="ThiF"/>
    <property type="match status" value="1"/>
</dbReference>
<keyword evidence="3" id="KW-1185">Reference proteome</keyword>
<dbReference type="InterPro" id="IPR035985">
    <property type="entry name" value="Ubiquitin-activating_enz"/>
</dbReference>
<evidence type="ECO:0000313" key="3">
    <source>
        <dbReference type="Proteomes" id="UP001430755"/>
    </source>
</evidence>
<dbReference type="Gene3D" id="3.40.50.720">
    <property type="entry name" value="NAD(P)-binding Rossmann-like Domain"/>
    <property type="match status" value="1"/>
</dbReference>
<dbReference type="PANTHER" id="PTHR43267">
    <property type="entry name" value="TRNA THREONYLCARBAMOYLADENOSINE DEHYDRATASE"/>
    <property type="match status" value="1"/>
</dbReference>
<evidence type="ECO:0000313" key="2">
    <source>
        <dbReference type="EMBL" id="MCI2242284.1"/>
    </source>
</evidence>
<dbReference type="RefSeq" id="WP_242165390.1">
    <property type="nucleotide sequence ID" value="NZ_JAJMLW010000003.1"/>
</dbReference>
<dbReference type="PANTHER" id="PTHR43267:SF1">
    <property type="entry name" value="TRNA THREONYLCARBAMOYLADENOSINE DEHYDRATASE"/>
    <property type="match status" value="1"/>
</dbReference>
<protein>
    <submittedName>
        <fullName evidence="2">ThiF family adenylyltransferase</fullName>
    </submittedName>
</protein>
<evidence type="ECO:0000259" key="1">
    <source>
        <dbReference type="Pfam" id="PF00899"/>
    </source>
</evidence>
<reference evidence="2" key="1">
    <citation type="submission" date="2021-11" db="EMBL/GenBank/DDBJ databases">
        <title>A Novel Adlercreutzia Species, isolated from a Allomyrina dichotoma larva feces.</title>
        <authorList>
            <person name="Suh M.K."/>
        </authorList>
    </citation>
    <scope>NUCLEOTIDE SEQUENCE</scope>
    <source>
        <strain evidence="2">JBNU-10</strain>
    </source>
</reference>
<gene>
    <name evidence="2" type="ORF">LPT13_07975</name>
</gene>
<feature type="domain" description="THIF-type NAD/FAD binding fold" evidence="1">
    <location>
        <begin position="10"/>
        <end position="238"/>
    </location>
</feature>
<dbReference type="GO" id="GO:0016779">
    <property type="term" value="F:nucleotidyltransferase activity"/>
    <property type="evidence" value="ECO:0007669"/>
    <property type="project" value="UniProtKB-KW"/>
</dbReference>
<dbReference type="InterPro" id="IPR000594">
    <property type="entry name" value="ThiF_NAD_FAD-bd"/>
</dbReference>
<dbReference type="InterPro" id="IPR045886">
    <property type="entry name" value="ThiF/MoeB/HesA"/>
</dbReference>
<comment type="caution">
    <text evidence="2">The sequence shown here is derived from an EMBL/GenBank/DDBJ whole genome shotgun (WGS) entry which is preliminary data.</text>
</comment>
<keyword evidence="2" id="KW-0808">Transferase</keyword>